<keyword evidence="1" id="KW-0812">Transmembrane</keyword>
<protein>
    <submittedName>
        <fullName evidence="2">Uncharacterized protein</fullName>
    </submittedName>
</protein>
<feature type="transmembrane region" description="Helical" evidence="1">
    <location>
        <begin position="70"/>
        <end position="100"/>
    </location>
</feature>
<evidence type="ECO:0000256" key="1">
    <source>
        <dbReference type="SAM" id="Phobius"/>
    </source>
</evidence>
<reference evidence="2 3" key="1">
    <citation type="submission" date="2022-08" db="EMBL/GenBank/DDBJ databases">
        <title>Tractidigestivibacter montrealensis type strain KD21.</title>
        <authorList>
            <person name="Diop K."/>
            <person name="Richard C."/>
            <person name="Routy B."/>
        </authorList>
    </citation>
    <scope>NUCLEOTIDE SEQUENCE [LARGE SCALE GENOMIC DNA]</scope>
    <source>
        <strain evidence="2 3">KD21</strain>
    </source>
</reference>
<accession>A0ABT1ZB43</accession>
<feature type="transmembrane region" description="Helical" evidence="1">
    <location>
        <begin position="135"/>
        <end position="158"/>
    </location>
</feature>
<evidence type="ECO:0000313" key="3">
    <source>
        <dbReference type="Proteomes" id="UP001204320"/>
    </source>
</evidence>
<evidence type="ECO:0000313" key="2">
    <source>
        <dbReference type="EMBL" id="MCR9037435.1"/>
    </source>
</evidence>
<keyword evidence="1" id="KW-0472">Membrane</keyword>
<sequence>MSEKTPSSQRQSERIPFSITCMFRTTILFLCKHSLFEIIRRNVLGHADESRSNNDICRYELTEMLAAGNFAASIACSIVAYVISGFASSISMILGFYGLYRIFEILIAQMKILLIDPFDENGNPKRHGVKSVQRSIVIVMANYVEIVFWFATLSIAFWSCSFGQPQAS</sequence>
<keyword evidence="3" id="KW-1185">Reference proteome</keyword>
<comment type="caution">
    <text evidence="2">The sequence shown here is derived from an EMBL/GenBank/DDBJ whole genome shotgun (WGS) entry which is preliminary data.</text>
</comment>
<organism evidence="2 3">
    <name type="scientific">Tractidigestivibacter montrealensis</name>
    <dbReference type="NCBI Taxonomy" id="2972466"/>
    <lineage>
        <taxon>Bacteria</taxon>
        <taxon>Bacillati</taxon>
        <taxon>Actinomycetota</taxon>
        <taxon>Coriobacteriia</taxon>
        <taxon>Coriobacteriales</taxon>
        <taxon>Atopobiaceae</taxon>
        <taxon>Tractidigestivibacter</taxon>
    </lineage>
</organism>
<keyword evidence="1" id="KW-1133">Transmembrane helix</keyword>
<gene>
    <name evidence="2" type="ORF">NVS32_10820</name>
</gene>
<dbReference type="Proteomes" id="UP001204320">
    <property type="component" value="Unassembled WGS sequence"/>
</dbReference>
<proteinExistence type="predicted"/>
<dbReference type="RefSeq" id="WP_258499831.1">
    <property type="nucleotide sequence ID" value="NZ_JANSKA010000011.1"/>
</dbReference>
<name>A0ABT1ZB43_9ACTN</name>
<dbReference type="EMBL" id="JANSKA010000011">
    <property type="protein sequence ID" value="MCR9037435.1"/>
    <property type="molecule type" value="Genomic_DNA"/>
</dbReference>